<reference evidence="2" key="1">
    <citation type="submission" date="2019-12" db="EMBL/GenBank/DDBJ databases">
        <title>Genome sequencing and annotation of Brassica cretica.</title>
        <authorList>
            <person name="Studholme D.J."/>
            <person name="Sarris P.F."/>
        </authorList>
    </citation>
    <scope>NUCLEOTIDE SEQUENCE</scope>
    <source>
        <strain evidence="2">PFS-102/07</strain>
        <tissue evidence="2">Leaf</tissue>
    </source>
</reference>
<feature type="transmembrane region" description="Helical" evidence="1">
    <location>
        <begin position="6"/>
        <end position="25"/>
    </location>
</feature>
<gene>
    <name evidence="2" type="ORF">F2Q70_00044697</name>
</gene>
<proteinExistence type="predicted"/>
<evidence type="ECO:0000313" key="2">
    <source>
        <dbReference type="EMBL" id="KAF2594012.1"/>
    </source>
</evidence>
<sequence>MDAKKASTIVTVTMLAFVLTGGFYVNKVPSGMVWMKYVSTTFYCYRLMIAIQYGNGEEILGMFGCELKRTEGAARTDGCRFMEEEVVGDIELWTSVTVLFFMFVGYRIEQPGVIRVVPSKTYQLHKPVGGGFKLT</sequence>
<accession>A0A8S9KJ62</accession>
<dbReference type="EMBL" id="QGKY02000164">
    <property type="protein sequence ID" value="KAF2594012.1"/>
    <property type="molecule type" value="Genomic_DNA"/>
</dbReference>
<dbReference type="AlphaFoldDB" id="A0A8S9KJ62"/>
<keyword evidence="1" id="KW-1133">Transmembrane helix</keyword>
<keyword evidence="1" id="KW-0812">Transmembrane</keyword>
<name>A0A8S9KJ62_BRACR</name>
<keyword evidence="1" id="KW-0472">Membrane</keyword>
<evidence type="ECO:0008006" key="3">
    <source>
        <dbReference type="Google" id="ProtNLM"/>
    </source>
</evidence>
<organism evidence="2">
    <name type="scientific">Brassica cretica</name>
    <name type="common">Mustard</name>
    <dbReference type="NCBI Taxonomy" id="69181"/>
    <lineage>
        <taxon>Eukaryota</taxon>
        <taxon>Viridiplantae</taxon>
        <taxon>Streptophyta</taxon>
        <taxon>Embryophyta</taxon>
        <taxon>Tracheophyta</taxon>
        <taxon>Spermatophyta</taxon>
        <taxon>Magnoliopsida</taxon>
        <taxon>eudicotyledons</taxon>
        <taxon>Gunneridae</taxon>
        <taxon>Pentapetalae</taxon>
        <taxon>rosids</taxon>
        <taxon>malvids</taxon>
        <taxon>Brassicales</taxon>
        <taxon>Brassicaceae</taxon>
        <taxon>Brassiceae</taxon>
        <taxon>Brassica</taxon>
    </lineage>
</organism>
<evidence type="ECO:0000256" key="1">
    <source>
        <dbReference type="SAM" id="Phobius"/>
    </source>
</evidence>
<protein>
    <recommendedName>
        <fullName evidence="3">ABC-2 type transporter domain-containing protein</fullName>
    </recommendedName>
</protein>
<comment type="caution">
    <text evidence="2">The sequence shown here is derived from an EMBL/GenBank/DDBJ whole genome shotgun (WGS) entry which is preliminary data.</text>
</comment>